<sequence length="246" mass="26328">MVAAKPTIIFIPGAWNSPAGFDVVRQLLESKGFPTAAVAHPSAGAEPPNQTLSDDVANLRATLVHETGQGKDIVLVAHSYGGFVASDAAEGYGLIQRKAENKKGGIVAILYIAAFIGNKGMTITDLAGGDLPPFMHLDGSYCRLIGGAEILYNDLSPEDQEIRVSELVHTSSSVFGSPISYEPWHTIPCSYLICERDNALPLSAQEAIVNLAGKLKTFHCDSSHCPFLSMPERVVEVLESMSKEQC</sequence>
<keyword evidence="3" id="KW-1185">Reference proteome</keyword>
<keyword evidence="2" id="KW-0378">Hydrolase</keyword>
<dbReference type="GO" id="GO:0016787">
    <property type="term" value="F:hydrolase activity"/>
    <property type="evidence" value="ECO:0007669"/>
    <property type="project" value="UniProtKB-KW"/>
</dbReference>
<reference evidence="3" key="1">
    <citation type="submission" date="2019-04" db="EMBL/GenBank/DDBJ databases">
        <title>Friends and foes A comparative genomics studyof 23 Aspergillus species from section Flavi.</title>
        <authorList>
            <consortium name="DOE Joint Genome Institute"/>
            <person name="Kjaerbolling I."/>
            <person name="Vesth T."/>
            <person name="Frisvad J.C."/>
            <person name="Nybo J.L."/>
            <person name="Theobald S."/>
            <person name="Kildgaard S."/>
            <person name="Isbrandt T."/>
            <person name="Kuo A."/>
            <person name="Sato A."/>
            <person name="Lyhne E.K."/>
            <person name="Kogle M.E."/>
            <person name="Wiebenga A."/>
            <person name="Kun R.S."/>
            <person name="Lubbers R.J."/>
            <person name="Makela M.R."/>
            <person name="Barry K."/>
            <person name="Chovatia M."/>
            <person name="Clum A."/>
            <person name="Daum C."/>
            <person name="Haridas S."/>
            <person name="He G."/>
            <person name="LaButti K."/>
            <person name="Lipzen A."/>
            <person name="Mondo S."/>
            <person name="Riley R."/>
            <person name="Salamov A."/>
            <person name="Simmons B.A."/>
            <person name="Magnuson J.K."/>
            <person name="Henrissat B."/>
            <person name="Mortensen U.H."/>
            <person name="Larsen T.O."/>
            <person name="Devries R.P."/>
            <person name="Grigoriev I.V."/>
            <person name="Machida M."/>
            <person name="Baker S.E."/>
            <person name="Andersen M.R."/>
        </authorList>
    </citation>
    <scope>NUCLEOTIDE SEQUENCE [LARGE SCALE GENOMIC DNA]</scope>
    <source>
        <strain evidence="3">CBS 130017</strain>
    </source>
</reference>
<dbReference type="InterPro" id="IPR000073">
    <property type="entry name" value="AB_hydrolase_1"/>
</dbReference>
<dbReference type="SUPFAM" id="SSF53474">
    <property type="entry name" value="alpha/beta-Hydrolases"/>
    <property type="match status" value="1"/>
</dbReference>
<organism evidence="2 3">
    <name type="scientific">Aspergillus sergii</name>
    <dbReference type="NCBI Taxonomy" id="1034303"/>
    <lineage>
        <taxon>Eukaryota</taxon>
        <taxon>Fungi</taxon>
        <taxon>Dikarya</taxon>
        <taxon>Ascomycota</taxon>
        <taxon>Pezizomycotina</taxon>
        <taxon>Eurotiomycetes</taxon>
        <taxon>Eurotiomycetidae</taxon>
        <taxon>Eurotiales</taxon>
        <taxon>Aspergillaceae</taxon>
        <taxon>Aspergillus</taxon>
        <taxon>Aspergillus subgen. Circumdati</taxon>
    </lineage>
</organism>
<protein>
    <submittedName>
        <fullName evidence="2">Alpha/beta hydrolase fold-1</fullName>
    </submittedName>
</protein>
<dbReference type="PANTHER" id="PTHR37017:SF11">
    <property type="entry name" value="ESTERASE_LIPASE_THIOESTERASE DOMAIN-CONTAINING PROTEIN"/>
    <property type="match status" value="1"/>
</dbReference>
<dbReference type="PANTHER" id="PTHR37017">
    <property type="entry name" value="AB HYDROLASE-1 DOMAIN-CONTAINING PROTEIN-RELATED"/>
    <property type="match status" value="1"/>
</dbReference>
<dbReference type="EMBL" id="ML741762">
    <property type="protein sequence ID" value="KAE8333383.1"/>
    <property type="molecule type" value="Genomic_DNA"/>
</dbReference>
<dbReference type="AlphaFoldDB" id="A0A5N6XL03"/>
<proteinExistence type="predicted"/>
<dbReference type="Proteomes" id="UP000325945">
    <property type="component" value="Unassembled WGS sequence"/>
</dbReference>
<dbReference type="Gene3D" id="3.40.50.1820">
    <property type="entry name" value="alpha/beta hydrolase"/>
    <property type="match status" value="1"/>
</dbReference>
<dbReference type="Pfam" id="PF12697">
    <property type="entry name" value="Abhydrolase_6"/>
    <property type="match status" value="1"/>
</dbReference>
<dbReference type="InterPro" id="IPR052897">
    <property type="entry name" value="Sec-Metab_Biosynth_Hydrolase"/>
</dbReference>
<dbReference type="InterPro" id="IPR029058">
    <property type="entry name" value="AB_hydrolase_fold"/>
</dbReference>
<gene>
    <name evidence="2" type="ORF">BDV39DRAFT_49902</name>
</gene>
<feature type="domain" description="AB hydrolase-1" evidence="1">
    <location>
        <begin position="8"/>
        <end position="236"/>
    </location>
</feature>
<evidence type="ECO:0000313" key="2">
    <source>
        <dbReference type="EMBL" id="KAE8333383.1"/>
    </source>
</evidence>
<name>A0A5N6XL03_9EURO</name>
<evidence type="ECO:0000259" key="1">
    <source>
        <dbReference type="Pfam" id="PF12697"/>
    </source>
</evidence>
<evidence type="ECO:0000313" key="3">
    <source>
        <dbReference type="Proteomes" id="UP000325945"/>
    </source>
</evidence>
<accession>A0A5N6XL03</accession>